<feature type="region of interest" description="Disordered" evidence="1">
    <location>
        <begin position="187"/>
        <end position="280"/>
    </location>
</feature>
<dbReference type="Proteomes" id="UP001341840">
    <property type="component" value="Unassembled WGS sequence"/>
</dbReference>
<evidence type="ECO:0000313" key="3">
    <source>
        <dbReference type="Proteomes" id="UP001341840"/>
    </source>
</evidence>
<gene>
    <name evidence="2" type="ORF">PIB30_100428</name>
</gene>
<proteinExistence type="predicted"/>
<sequence length="280" mass="30220">MSSSQELNKIWSMMVFDEELLVKAEEEASQYFAKKNFDDGDGSHIPRDGELVTSLVESKEIASSARVALDEEMVYFDIKLYHKGYFGYKNGKMRYFGEELLVGDFDSDFWCVFEAEDQLSEEAVPNGPNEVANVVEEAAPDGNENEPEAAEAADGILGGGVGAAEAGAGGVAQADITEEFDPIVEAEASGTVATNKEAGTVGDNARDEQDGEGEDNIEETSMRRGDDESAGLEEHDLDDEDDVAGGIGSEGDDSEDEEYVSSEDNVDSAQDVHFTDSEEE</sequence>
<keyword evidence="3" id="KW-1185">Reference proteome</keyword>
<feature type="compositionally biased region" description="Acidic residues" evidence="1">
    <location>
        <begin position="250"/>
        <end position="266"/>
    </location>
</feature>
<evidence type="ECO:0000313" key="2">
    <source>
        <dbReference type="EMBL" id="MED6177679.1"/>
    </source>
</evidence>
<feature type="compositionally biased region" description="Acidic residues" evidence="1">
    <location>
        <begin position="209"/>
        <end position="218"/>
    </location>
</feature>
<organism evidence="2 3">
    <name type="scientific">Stylosanthes scabra</name>
    <dbReference type="NCBI Taxonomy" id="79078"/>
    <lineage>
        <taxon>Eukaryota</taxon>
        <taxon>Viridiplantae</taxon>
        <taxon>Streptophyta</taxon>
        <taxon>Embryophyta</taxon>
        <taxon>Tracheophyta</taxon>
        <taxon>Spermatophyta</taxon>
        <taxon>Magnoliopsida</taxon>
        <taxon>eudicotyledons</taxon>
        <taxon>Gunneridae</taxon>
        <taxon>Pentapetalae</taxon>
        <taxon>rosids</taxon>
        <taxon>fabids</taxon>
        <taxon>Fabales</taxon>
        <taxon>Fabaceae</taxon>
        <taxon>Papilionoideae</taxon>
        <taxon>50 kb inversion clade</taxon>
        <taxon>dalbergioids sensu lato</taxon>
        <taxon>Dalbergieae</taxon>
        <taxon>Pterocarpus clade</taxon>
        <taxon>Stylosanthes</taxon>
    </lineage>
</organism>
<dbReference type="EMBL" id="JASCZI010153838">
    <property type="protein sequence ID" value="MED6177679.1"/>
    <property type="molecule type" value="Genomic_DNA"/>
</dbReference>
<comment type="caution">
    <text evidence="2">The sequence shown here is derived from an EMBL/GenBank/DDBJ whole genome shotgun (WGS) entry which is preliminary data.</text>
</comment>
<feature type="compositionally biased region" description="Acidic residues" evidence="1">
    <location>
        <begin position="228"/>
        <end position="243"/>
    </location>
</feature>
<reference evidence="2 3" key="1">
    <citation type="journal article" date="2023" name="Plants (Basel)">
        <title>Bridging the Gap: Combining Genomics and Transcriptomics Approaches to Understand Stylosanthes scabra, an Orphan Legume from the Brazilian Caatinga.</title>
        <authorList>
            <person name="Ferreira-Neto J.R.C."/>
            <person name="da Silva M.D."/>
            <person name="Binneck E."/>
            <person name="de Melo N.F."/>
            <person name="da Silva R.H."/>
            <person name="de Melo A.L.T.M."/>
            <person name="Pandolfi V."/>
            <person name="Bustamante F.O."/>
            <person name="Brasileiro-Vidal A.C."/>
            <person name="Benko-Iseppon A.M."/>
        </authorList>
    </citation>
    <scope>NUCLEOTIDE SEQUENCE [LARGE SCALE GENOMIC DNA]</scope>
    <source>
        <tissue evidence="2">Leaves</tissue>
    </source>
</reference>
<protein>
    <submittedName>
        <fullName evidence="2">Uncharacterized protein</fullName>
    </submittedName>
</protein>
<accession>A0ABU6VVW3</accession>
<evidence type="ECO:0000256" key="1">
    <source>
        <dbReference type="SAM" id="MobiDB-lite"/>
    </source>
</evidence>
<name>A0ABU6VVW3_9FABA</name>